<organism evidence="1 2">
    <name type="scientific">Clostridium felsineum</name>
    <dbReference type="NCBI Taxonomy" id="36839"/>
    <lineage>
        <taxon>Bacteria</taxon>
        <taxon>Bacillati</taxon>
        <taxon>Bacillota</taxon>
        <taxon>Clostridia</taxon>
        <taxon>Eubacteriales</taxon>
        <taxon>Clostridiaceae</taxon>
        <taxon>Clostridium</taxon>
    </lineage>
</organism>
<keyword evidence="2" id="KW-1185">Reference proteome</keyword>
<dbReference type="KEGG" id="crw:CROST_006830"/>
<dbReference type="RefSeq" id="WP_077835251.1">
    <property type="nucleotide sequence ID" value="NZ_CP096983.1"/>
</dbReference>
<proteinExistence type="predicted"/>
<reference evidence="1 2" key="1">
    <citation type="submission" date="2022-04" db="EMBL/GenBank/DDBJ databases">
        <title>Genome sequence of C. roseum typestrain.</title>
        <authorList>
            <person name="Poehlein A."/>
            <person name="Schoch T."/>
            <person name="Duerre P."/>
            <person name="Daniel R."/>
        </authorList>
    </citation>
    <scope>NUCLEOTIDE SEQUENCE [LARGE SCALE GENOMIC DNA]</scope>
    <source>
        <strain evidence="1 2">DSM 7320</strain>
    </source>
</reference>
<evidence type="ECO:0000313" key="1">
    <source>
        <dbReference type="EMBL" id="URZ09975.1"/>
    </source>
</evidence>
<dbReference type="Proteomes" id="UP000190951">
    <property type="component" value="Chromosome"/>
</dbReference>
<evidence type="ECO:0000313" key="2">
    <source>
        <dbReference type="Proteomes" id="UP000190951"/>
    </source>
</evidence>
<sequence length="125" mass="14381">MQNTLRFEIVSVSGMSKEYENNNQQDFMFDFISELWQDIAKKEFDHTGIYVSAVIMKSKAVYSEEKGCPKGGENTFVITGAANKEVVIDIDEWKAMVIRLAQKLKEELKQSVVICEFLDAEMHYL</sequence>
<gene>
    <name evidence="1" type="ORF">CROST_006830</name>
</gene>
<dbReference type="STRING" id="84029.CROST_44970"/>
<name>A0A1S8KXB2_9CLOT</name>
<protein>
    <submittedName>
        <fullName evidence="1">Uncharacterized protein</fullName>
    </submittedName>
</protein>
<accession>A0A1S8KXB2</accession>
<dbReference type="EMBL" id="CP096983">
    <property type="protein sequence ID" value="URZ09975.1"/>
    <property type="molecule type" value="Genomic_DNA"/>
</dbReference>
<dbReference type="AlphaFoldDB" id="A0A1S8KXB2"/>